<reference evidence="2 3" key="1">
    <citation type="submission" date="2020-08" db="EMBL/GenBank/DDBJ databases">
        <title>Genomic Encyclopedia of Type Strains, Phase IV (KMG-IV): sequencing the most valuable type-strain genomes for metagenomic binning, comparative biology and taxonomic classification.</title>
        <authorList>
            <person name="Goeker M."/>
        </authorList>
    </citation>
    <scope>NUCLEOTIDE SEQUENCE [LARGE SCALE GENOMIC DNA]</scope>
    <source>
        <strain evidence="2 3">DSM 22198</strain>
    </source>
</reference>
<sequence length="302" mass="31061">MGDGAITNILVLIILIIVGVSGAVFTGLIFMLVRQGGAALFVNPRMPDPGAPPDGSGLRAVAYPTPDGVTLTAWAAEPTGGAKPVVLILAGPGQRRTELAGLASALVVAGYGVMVTCRRPLSLTMGDWGEAALLADVRAALDYLTARGVSGSRLVILGISAAAALALHMAWERRPASVVLAAPPTSGAGLLVGRWHLSFLVDLASNPLAVMDRLKAAAPACPLLVLHGLADRVVPPALGQAVFKAAPEPKQAAWIKGAGHHDLWAKGGTEALLDFLAGRRTPSVMLEQEAPWRAPGLPVPKP</sequence>
<proteinExistence type="predicted"/>
<dbReference type="PANTHER" id="PTHR12277:SF79">
    <property type="entry name" value="XAA-PRO DIPEPTIDYL-PEPTIDASE-RELATED"/>
    <property type="match status" value="1"/>
</dbReference>
<evidence type="ECO:0008006" key="4">
    <source>
        <dbReference type="Google" id="ProtNLM"/>
    </source>
</evidence>
<dbReference type="InterPro" id="IPR029058">
    <property type="entry name" value="AB_hydrolase_fold"/>
</dbReference>
<keyword evidence="1" id="KW-0812">Transmembrane</keyword>
<dbReference type="RefSeq" id="WP_184800116.1">
    <property type="nucleotide sequence ID" value="NZ_JACIIZ010000005.1"/>
</dbReference>
<dbReference type="Gene3D" id="3.40.50.1820">
    <property type="entry name" value="alpha/beta hydrolase"/>
    <property type="match status" value="1"/>
</dbReference>
<gene>
    <name evidence="2" type="ORF">FHS74_002092</name>
</gene>
<feature type="transmembrane region" description="Helical" evidence="1">
    <location>
        <begin position="6"/>
        <end position="33"/>
    </location>
</feature>
<name>A0A7X0AZI0_9PROT</name>
<organism evidence="2 3">
    <name type="scientific">Nitrospirillum iridis</name>
    <dbReference type="NCBI Taxonomy" id="765888"/>
    <lineage>
        <taxon>Bacteria</taxon>
        <taxon>Pseudomonadati</taxon>
        <taxon>Pseudomonadota</taxon>
        <taxon>Alphaproteobacteria</taxon>
        <taxon>Rhodospirillales</taxon>
        <taxon>Azospirillaceae</taxon>
        <taxon>Nitrospirillum</taxon>
    </lineage>
</organism>
<comment type="caution">
    <text evidence="2">The sequence shown here is derived from an EMBL/GenBank/DDBJ whole genome shotgun (WGS) entry which is preliminary data.</text>
</comment>
<protein>
    <recommendedName>
        <fullName evidence="4">Peptidase S9 prolyl oligopeptidase catalytic domain-containing protein</fullName>
    </recommendedName>
</protein>
<evidence type="ECO:0000313" key="3">
    <source>
        <dbReference type="Proteomes" id="UP000539175"/>
    </source>
</evidence>
<dbReference type="AlphaFoldDB" id="A0A7X0AZI0"/>
<dbReference type="PANTHER" id="PTHR12277">
    <property type="entry name" value="ALPHA/BETA HYDROLASE DOMAIN-CONTAINING PROTEIN"/>
    <property type="match status" value="1"/>
</dbReference>
<dbReference type="EMBL" id="JACIIZ010000005">
    <property type="protein sequence ID" value="MBB6251541.1"/>
    <property type="molecule type" value="Genomic_DNA"/>
</dbReference>
<dbReference type="Proteomes" id="UP000539175">
    <property type="component" value="Unassembled WGS sequence"/>
</dbReference>
<evidence type="ECO:0000256" key="1">
    <source>
        <dbReference type="SAM" id="Phobius"/>
    </source>
</evidence>
<accession>A0A7X0AZI0</accession>
<keyword evidence="1" id="KW-0472">Membrane</keyword>
<keyword evidence="3" id="KW-1185">Reference proteome</keyword>
<keyword evidence="1" id="KW-1133">Transmembrane helix</keyword>
<evidence type="ECO:0000313" key="2">
    <source>
        <dbReference type="EMBL" id="MBB6251541.1"/>
    </source>
</evidence>
<dbReference type="SUPFAM" id="SSF53474">
    <property type="entry name" value="alpha/beta-Hydrolases"/>
    <property type="match status" value="1"/>
</dbReference>